<feature type="domain" description="DNA methylase N-4/N-6" evidence="5">
    <location>
        <begin position="25"/>
        <end position="156"/>
    </location>
</feature>
<dbReference type="SUPFAM" id="SSF53335">
    <property type="entry name" value="S-adenosyl-L-methionine-dependent methyltransferases"/>
    <property type="match status" value="1"/>
</dbReference>
<keyword evidence="2" id="KW-0489">Methyltransferase</keyword>
<protein>
    <recommendedName>
        <fullName evidence="5">DNA methylase N-4/N-6 domain-containing protein</fullName>
    </recommendedName>
</protein>
<evidence type="ECO:0000256" key="2">
    <source>
        <dbReference type="ARBA" id="ARBA00022603"/>
    </source>
</evidence>
<evidence type="ECO:0000256" key="3">
    <source>
        <dbReference type="ARBA" id="ARBA00022679"/>
    </source>
</evidence>
<comment type="similarity">
    <text evidence="1">Belongs to the N(4)/N(6)-methyltransferase family.</text>
</comment>
<dbReference type="Gene3D" id="3.40.50.150">
    <property type="entry name" value="Vaccinia Virus protein VP39"/>
    <property type="match status" value="1"/>
</dbReference>
<name>A0A0F8X8N2_9ZZZZ</name>
<keyword evidence="3" id="KW-0808">Transferase</keyword>
<feature type="non-terminal residue" evidence="6">
    <location>
        <position position="178"/>
    </location>
</feature>
<dbReference type="InterPro" id="IPR002052">
    <property type="entry name" value="DNA_methylase_N6_adenine_CS"/>
</dbReference>
<organism evidence="6">
    <name type="scientific">marine sediment metagenome</name>
    <dbReference type="NCBI Taxonomy" id="412755"/>
    <lineage>
        <taxon>unclassified sequences</taxon>
        <taxon>metagenomes</taxon>
        <taxon>ecological metagenomes</taxon>
    </lineage>
</organism>
<dbReference type="AlphaFoldDB" id="A0A0F8X8N2"/>
<dbReference type="GO" id="GO:0032259">
    <property type="term" value="P:methylation"/>
    <property type="evidence" value="ECO:0007669"/>
    <property type="project" value="UniProtKB-KW"/>
</dbReference>
<dbReference type="GO" id="GO:0008170">
    <property type="term" value="F:N-methyltransferase activity"/>
    <property type="evidence" value="ECO:0007669"/>
    <property type="project" value="InterPro"/>
</dbReference>
<accession>A0A0F8X8N2</accession>
<evidence type="ECO:0000259" key="5">
    <source>
        <dbReference type="Pfam" id="PF01555"/>
    </source>
</evidence>
<dbReference type="InterPro" id="IPR029063">
    <property type="entry name" value="SAM-dependent_MTases_sf"/>
</dbReference>
<evidence type="ECO:0000313" key="6">
    <source>
        <dbReference type="EMBL" id="KKK65462.1"/>
    </source>
</evidence>
<feature type="region of interest" description="Disordered" evidence="4">
    <location>
        <begin position="156"/>
        <end position="178"/>
    </location>
</feature>
<dbReference type="EMBL" id="LAZR01060544">
    <property type="protein sequence ID" value="KKK65462.1"/>
    <property type="molecule type" value="Genomic_DNA"/>
</dbReference>
<comment type="caution">
    <text evidence="6">The sequence shown here is derived from an EMBL/GenBank/DDBJ whole genome shotgun (WGS) entry which is preliminary data.</text>
</comment>
<sequence>MMLTLIEADCLFEFPNLRRAAERFHLVYCDPPFKTQKTHTTKRGEHAFEDRWGNIEHYTKWLSIRCAEAWELLADGGSLVVHIDPRTSHYVKVELDRQIGAENFASEIIWRYRRWPTKTLNFQRMHDVLLRYVKGAKSALRWTQLYEPIAESTRRSFGDQKQRANVNAVGHRTHSSPT</sequence>
<gene>
    <name evidence="6" type="ORF">LCGC14_2973900</name>
</gene>
<evidence type="ECO:0000256" key="1">
    <source>
        <dbReference type="ARBA" id="ARBA00006594"/>
    </source>
</evidence>
<reference evidence="6" key="1">
    <citation type="journal article" date="2015" name="Nature">
        <title>Complex archaea that bridge the gap between prokaryotes and eukaryotes.</title>
        <authorList>
            <person name="Spang A."/>
            <person name="Saw J.H."/>
            <person name="Jorgensen S.L."/>
            <person name="Zaremba-Niedzwiedzka K."/>
            <person name="Martijn J."/>
            <person name="Lind A.E."/>
            <person name="van Eijk R."/>
            <person name="Schleper C."/>
            <person name="Guy L."/>
            <person name="Ettema T.J."/>
        </authorList>
    </citation>
    <scope>NUCLEOTIDE SEQUENCE</scope>
</reference>
<dbReference type="PROSITE" id="PS00092">
    <property type="entry name" value="N6_MTASE"/>
    <property type="match status" value="1"/>
</dbReference>
<dbReference type="GO" id="GO:0003677">
    <property type="term" value="F:DNA binding"/>
    <property type="evidence" value="ECO:0007669"/>
    <property type="project" value="InterPro"/>
</dbReference>
<dbReference type="Pfam" id="PF01555">
    <property type="entry name" value="N6_N4_Mtase"/>
    <property type="match status" value="1"/>
</dbReference>
<evidence type="ECO:0000256" key="4">
    <source>
        <dbReference type="SAM" id="MobiDB-lite"/>
    </source>
</evidence>
<dbReference type="InterPro" id="IPR002941">
    <property type="entry name" value="DNA_methylase_N4/N6"/>
</dbReference>
<proteinExistence type="inferred from homology"/>